<dbReference type="GO" id="GO:0004497">
    <property type="term" value="F:monooxygenase activity"/>
    <property type="evidence" value="ECO:0007669"/>
    <property type="project" value="UniProtKB-KW"/>
</dbReference>
<evidence type="ECO:0000259" key="1">
    <source>
        <dbReference type="PROSITE" id="PS51725"/>
    </source>
</evidence>
<keyword evidence="2" id="KW-0560">Oxidoreductase</keyword>
<sequence>MLVRIVKLTFKTEHIHEFEGIFEASNELISNFEGCISVDLLQDIANPNVFFTYSHWQSEDHLNAYRNSKVFKTIWGKTKILFSDKPEAWSLQKRH</sequence>
<dbReference type="Pfam" id="PF03992">
    <property type="entry name" value="ABM"/>
    <property type="match status" value="1"/>
</dbReference>
<evidence type="ECO:0000313" key="2">
    <source>
        <dbReference type="EMBL" id="MRX63713.1"/>
    </source>
</evidence>
<dbReference type="Gene3D" id="3.30.70.100">
    <property type="match status" value="1"/>
</dbReference>
<evidence type="ECO:0000313" key="3">
    <source>
        <dbReference type="Proteomes" id="UP000443153"/>
    </source>
</evidence>
<keyword evidence="2" id="KW-0503">Monooxygenase</keyword>
<gene>
    <name evidence="2" type="ORF">GJ691_05985</name>
</gene>
<proteinExistence type="predicted"/>
<dbReference type="RefSeq" id="WP_154364826.1">
    <property type="nucleotide sequence ID" value="NZ_CANMYZ010000007.1"/>
</dbReference>
<dbReference type="InterPro" id="IPR007138">
    <property type="entry name" value="ABM_dom"/>
</dbReference>
<keyword evidence="3" id="KW-1185">Reference proteome</keyword>
<dbReference type="PROSITE" id="PS51725">
    <property type="entry name" value="ABM"/>
    <property type="match status" value="1"/>
</dbReference>
<protein>
    <submittedName>
        <fullName evidence="2">Antibiotic biosynthesis monooxygenase</fullName>
    </submittedName>
</protein>
<dbReference type="SUPFAM" id="SSF54909">
    <property type="entry name" value="Dimeric alpha+beta barrel"/>
    <property type="match status" value="1"/>
</dbReference>
<dbReference type="AlphaFoldDB" id="A0A6I2MIP3"/>
<name>A0A6I2MIP3_9FLAO</name>
<dbReference type="OrthoDB" id="1120859at2"/>
<dbReference type="Proteomes" id="UP000443153">
    <property type="component" value="Unassembled WGS sequence"/>
</dbReference>
<reference evidence="2 3" key="1">
    <citation type="submission" date="2019-11" db="EMBL/GenBank/DDBJ databases">
        <title>Maribacter lutea sp. nov., a marine bacterium isolated from intertidal sand.</title>
        <authorList>
            <person name="Liu A."/>
        </authorList>
    </citation>
    <scope>NUCLEOTIDE SEQUENCE [LARGE SCALE GENOMIC DNA]</scope>
    <source>
        <strain evidence="2 3">RZ05</strain>
    </source>
</reference>
<comment type="caution">
    <text evidence="2">The sequence shown here is derived from an EMBL/GenBank/DDBJ whole genome shotgun (WGS) entry which is preliminary data.</text>
</comment>
<dbReference type="InterPro" id="IPR011008">
    <property type="entry name" value="Dimeric_a/b-barrel"/>
</dbReference>
<organism evidence="2 3">
    <name type="scientific">Maribacter luteus</name>
    <dbReference type="NCBI Taxonomy" id="2594478"/>
    <lineage>
        <taxon>Bacteria</taxon>
        <taxon>Pseudomonadati</taxon>
        <taxon>Bacteroidota</taxon>
        <taxon>Flavobacteriia</taxon>
        <taxon>Flavobacteriales</taxon>
        <taxon>Flavobacteriaceae</taxon>
        <taxon>Maribacter</taxon>
    </lineage>
</organism>
<feature type="domain" description="ABM" evidence="1">
    <location>
        <begin position="2"/>
        <end position="91"/>
    </location>
</feature>
<dbReference type="EMBL" id="WKJH01000003">
    <property type="protein sequence ID" value="MRX63713.1"/>
    <property type="molecule type" value="Genomic_DNA"/>
</dbReference>
<accession>A0A6I2MIP3</accession>